<dbReference type="PANTHER" id="PTHR11614">
    <property type="entry name" value="PHOSPHOLIPASE-RELATED"/>
    <property type="match status" value="1"/>
</dbReference>
<dbReference type="SUPFAM" id="SSF53474">
    <property type="entry name" value="alpha/beta-Hydrolases"/>
    <property type="match status" value="1"/>
</dbReference>
<dbReference type="EC" id="2.3.1.22" evidence="3"/>
<dbReference type="Pfam" id="PF12146">
    <property type="entry name" value="Hydrolase_4"/>
    <property type="match status" value="1"/>
</dbReference>
<dbReference type="InterPro" id="IPR000073">
    <property type="entry name" value="AB_hydrolase_1"/>
</dbReference>
<keyword evidence="4" id="KW-1185">Reference proteome</keyword>
<dbReference type="Gene3D" id="3.40.50.1820">
    <property type="entry name" value="alpha/beta hydrolase"/>
    <property type="match status" value="1"/>
</dbReference>
<dbReference type="GO" id="GO:0003846">
    <property type="term" value="F:2-acylglycerol O-acyltransferase activity"/>
    <property type="evidence" value="ECO:0007669"/>
    <property type="project" value="UniProtKB-EC"/>
</dbReference>
<name>A0A2G9GQP5_9LAMI</name>
<dbReference type="EMBL" id="NKXS01004054">
    <property type="protein sequence ID" value="PIN07578.1"/>
    <property type="molecule type" value="Genomic_DNA"/>
</dbReference>
<evidence type="ECO:0000313" key="4">
    <source>
        <dbReference type="Proteomes" id="UP000231279"/>
    </source>
</evidence>
<gene>
    <name evidence="3" type="ORF">CDL12_19861</name>
</gene>
<reference evidence="4" key="1">
    <citation type="journal article" date="2018" name="Gigascience">
        <title>Genome assembly of the Pink Ipe (Handroanthus impetiginosus, Bignoniaceae), a highly valued, ecologically keystone Neotropical timber forest tree.</title>
        <authorList>
            <person name="Silva-Junior O.B."/>
            <person name="Grattapaglia D."/>
            <person name="Novaes E."/>
            <person name="Collevatti R.G."/>
        </authorList>
    </citation>
    <scope>NUCLEOTIDE SEQUENCE [LARGE SCALE GENOMIC DNA]</scope>
    <source>
        <strain evidence="4">cv. UFG-1</strain>
    </source>
</reference>
<dbReference type="AlphaFoldDB" id="A0A2G9GQP5"/>
<evidence type="ECO:0000256" key="1">
    <source>
        <dbReference type="SAM" id="MobiDB-lite"/>
    </source>
</evidence>
<proteinExistence type="predicted"/>
<evidence type="ECO:0000259" key="2">
    <source>
        <dbReference type="Pfam" id="PF12146"/>
    </source>
</evidence>
<accession>A0A2G9GQP5</accession>
<dbReference type="Proteomes" id="UP000231279">
    <property type="component" value="Unassembled WGS sequence"/>
</dbReference>
<protein>
    <submittedName>
        <fullName evidence="3">Lysophospholipase</fullName>
        <ecNumber evidence="3">2.3.1.22</ecNumber>
    </submittedName>
</protein>
<dbReference type="InterPro" id="IPR022742">
    <property type="entry name" value="Hydrolase_4"/>
</dbReference>
<feature type="compositionally biased region" description="Pro residues" evidence="1">
    <location>
        <begin position="50"/>
        <end position="65"/>
    </location>
</feature>
<feature type="domain" description="Serine aminopeptidase S33" evidence="2">
    <location>
        <begin position="109"/>
        <end position="351"/>
    </location>
</feature>
<dbReference type="InterPro" id="IPR029058">
    <property type="entry name" value="AB_hydrolase_fold"/>
</dbReference>
<comment type="caution">
    <text evidence="3">The sequence shown here is derived from an EMBL/GenBank/DDBJ whole genome shotgun (WGS) entry which is preliminary data.</text>
</comment>
<keyword evidence="3" id="KW-0808">Transferase</keyword>
<keyword evidence="3" id="KW-0012">Acyltransferase</keyword>
<dbReference type="PRINTS" id="PR00111">
    <property type="entry name" value="ABHYDROLASE"/>
</dbReference>
<dbReference type="InterPro" id="IPR051044">
    <property type="entry name" value="MAG_DAG_Lipase"/>
</dbReference>
<dbReference type="OrthoDB" id="2498029at2759"/>
<organism evidence="3 4">
    <name type="scientific">Handroanthus impetiginosus</name>
    <dbReference type="NCBI Taxonomy" id="429701"/>
    <lineage>
        <taxon>Eukaryota</taxon>
        <taxon>Viridiplantae</taxon>
        <taxon>Streptophyta</taxon>
        <taxon>Embryophyta</taxon>
        <taxon>Tracheophyta</taxon>
        <taxon>Spermatophyta</taxon>
        <taxon>Magnoliopsida</taxon>
        <taxon>eudicotyledons</taxon>
        <taxon>Gunneridae</taxon>
        <taxon>Pentapetalae</taxon>
        <taxon>asterids</taxon>
        <taxon>lamiids</taxon>
        <taxon>Lamiales</taxon>
        <taxon>Bignoniaceae</taxon>
        <taxon>Crescentiina</taxon>
        <taxon>Tabebuia alliance</taxon>
        <taxon>Handroanthus</taxon>
    </lineage>
</organism>
<dbReference type="FunFam" id="3.40.50.1820:FF:000192">
    <property type="entry name" value="Caffeoylshikimate esterase"/>
    <property type="match status" value="1"/>
</dbReference>
<feature type="region of interest" description="Disordered" evidence="1">
    <location>
        <begin position="1"/>
        <end position="70"/>
    </location>
</feature>
<dbReference type="GO" id="GO:0016787">
    <property type="term" value="F:hydrolase activity"/>
    <property type="evidence" value="ECO:0007669"/>
    <property type="project" value="UniProtKB-ARBA"/>
</dbReference>
<evidence type="ECO:0000313" key="3">
    <source>
        <dbReference type="EMBL" id="PIN07578.1"/>
    </source>
</evidence>
<sequence length="381" mass="42407">MSSHTITRAVGPTKSWFTNSLRTSPGPTPFGKTQSHRIKHPSKAVSSHPKMPPEQPPAAAPPPPNYWGDTPEEEFYASQGVGNTKSYFQTPHGKLFTQSFLPLDPNLPIKASVFMSHGYGSDTGWLFQKICMSYTNWGYAVFAADLLGHGRSDGIRCYLGDMNKVAAASLCFFKSVRESEEYKDLPAFLFGESMGGLATLLMYFQSEKDLWTGLIFSAPLFVIPEPMKPSKVHLFMYGLLFGLADTWAAMPDNKMVGKAIRDPEKLKIIASNPRRYTGQPRVGTMRELARQCEYVQNNFDKVTAPFLTVHGTSDGVTDPSGSKLLYEKASSEDKNLKLYEGMYHSLIQGEPDESANLVLADMRAWIDERVERYGTKGRGNE</sequence>
<dbReference type="STRING" id="429701.A0A2G9GQP5"/>
<feature type="compositionally biased region" description="Polar residues" evidence="1">
    <location>
        <begin position="15"/>
        <end position="25"/>
    </location>
</feature>